<name>A0A7W5B9X3_9BURK</name>
<keyword evidence="2" id="KW-1185">Reference proteome</keyword>
<dbReference type="RefSeq" id="WP_183440772.1">
    <property type="nucleotide sequence ID" value="NZ_JACHXD010000004.1"/>
</dbReference>
<accession>A0A7W5B9X3</accession>
<sequence length="158" mass="16595">MSMPEFRSLVPHAGPMALLDRVLEADEESLCAEVAIRADSLFCADGGVGSWVGIEYMAQAVAAHAGYLARQRGEAVKPGFLLGSRRYTTTSPLFALGAVLHVRVRQVLRGENGLAAFECSIADGGAAGQEVLASATLTVFQPEDVNEFLQGLSNGNAA</sequence>
<dbReference type="EMBL" id="JACHXD010000004">
    <property type="protein sequence ID" value="MBB3118900.1"/>
    <property type="molecule type" value="Genomic_DNA"/>
</dbReference>
<dbReference type="Proteomes" id="UP000541535">
    <property type="component" value="Unassembled WGS sequence"/>
</dbReference>
<reference evidence="1 2" key="1">
    <citation type="submission" date="2020-08" db="EMBL/GenBank/DDBJ databases">
        <title>Genomic Encyclopedia of Type Strains, Phase III (KMG-III): the genomes of soil and plant-associated and newly described type strains.</title>
        <authorList>
            <person name="Whitman W."/>
        </authorList>
    </citation>
    <scope>NUCLEOTIDE SEQUENCE [LARGE SCALE GENOMIC DNA]</scope>
    <source>
        <strain evidence="1 2">CECT 8897</strain>
    </source>
</reference>
<gene>
    <name evidence="1" type="ORF">FHS03_001945</name>
</gene>
<dbReference type="InterPro" id="IPR016776">
    <property type="entry name" value="ApeP-like_dehydratase"/>
</dbReference>
<organism evidence="1 2">
    <name type="scientific">Pseudoduganella violacea</name>
    <dbReference type="NCBI Taxonomy" id="1715466"/>
    <lineage>
        <taxon>Bacteria</taxon>
        <taxon>Pseudomonadati</taxon>
        <taxon>Pseudomonadota</taxon>
        <taxon>Betaproteobacteria</taxon>
        <taxon>Burkholderiales</taxon>
        <taxon>Oxalobacteraceae</taxon>
        <taxon>Telluria group</taxon>
        <taxon>Pseudoduganella</taxon>
    </lineage>
</organism>
<dbReference type="PIRSF" id="PIRSF020565">
    <property type="entry name" value="3Ho_Ac_ACP_DH_prd"/>
    <property type="match status" value="1"/>
</dbReference>
<proteinExistence type="predicted"/>
<dbReference type="SUPFAM" id="SSF54637">
    <property type="entry name" value="Thioesterase/thiol ester dehydrase-isomerase"/>
    <property type="match status" value="1"/>
</dbReference>
<dbReference type="Gene3D" id="3.10.129.10">
    <property type="entry name" value="Hotdog Thioesterase"/>
    <property type="match status" value="1"/>
</dbReference>
<dbReference type="CDD" id="cd01289">
    <property type="entry name" value="FabA_like"/>
    <property type="match status" value="1"/>
</dbReference>
<dbReference type="InterPro" id="IPR029069">
    <property type="entry name" value="HotDog_dom_sf"/>
</dbReference>
<protein>
    <submittedName>
        <fullName evidence="1">Putative hotdog family 3-hydroxylacyl-ACP dehydratase</fullName>
    </submittedName>
</protein>
<dbReference type="Pfam" id="PF22817">
    <property type="entry name" value="ApeP-like"/>
    <property type="match status" value="1"/>
</dbReference>
<evidence type="ECO:0000313" key="2">
    <source>
        <dbReference type="Proteomes" id="UP000541535"/>
    </source>
</evidence>
<dbReference type="AlphaFoldDB" id="A0A7W5B9X3"/>
<evidence type="ECO:0000313" key="1">
    <source>
        <dbReference type="EMBL" id="MBB3118900.1"/>
    </source>
</evidence>
<comment type="caution">
    <text evidence="1">The sequence shown here is derived from an EMBL/GenBank/DDBJ whole genome shotgun (WGS) entry which is preliminary data.</text>
</comment>